<gene>
    <name evidence="4" type="ORF">ACFSXZ_18365</name>
</gene>
<evidence type="ECO:0000313" key="5">
    <source>
        <dbReference type="Proteomes" id="UP001597417"/>
    </source>
</evidence>
<dbReference type="InterPro" id="IPR045450">
    <property type="entry name" value="VMAP_C"/>
</dbReference>
<proteinExistence type="predicted"/>
<protein>
    <submittedName>
        <fullName evidence="4">Uncharacterized protein</fullName>
    </submittedName>
</protein>
<feature type="domain" description="vWA-MoxR associated protein C-terminal" evidence="3">
    <location>
        <begin position="240"/>
        <end position="476"/>
    </location>
</feature>
<dbReference type="Pfam" id="PF20028">
    <property type="entry name" value="VMAP-C"/>
    <property type="match status" value="1"/>
</dbReference>
<dbReference type="InterPro" id="IPR045431">
    <property type="entry name" value="EAD2"/>
</dbReference>
<feature type="domain" description="vWA-MoxR associated protein middle region 0" evidence="1">
    <location>
        <begin position="108"/>
        <end position="209"/>
    </location>
</feature>
<dbReference type="Proteomes" id="UP001597417">
    <property type="component" value="Unassembled WGS sequence"/>
</dbReference>
<accession>A0ABW5FTV6</accession>
<dbReference type="InterPro" id="IPR045555">
    <property type="entry name" value="VMAP-M0"/>
</dbReference>
<evidence type="ECO:0000259" key="3">
    <source>
        <dbReference type="Pfam" id="PF20028"/>
    </source>
</evidence>
<sequence length="492" mass="55675">MGTAEGPNPGQDLLWPLVEALQRLSCLAELSGRNLIVRMLADELGARLPIEEHANPVFHVYSIVDACRQRFDGLPTLVEVLDRVEQGSNPMRRVRAIVGSMTALEIWPQEERDRLFDLLRGVVIPDIGDIYRFVAGPESRELLRQTTFPEVFLALEMLNAQPDGLPKPLVFVEYLATRVRFELACELRRWADQQATRFGVVAELQTVRRRFAHESLPAPPPRSHAYLVLLLRPEGPTGENYRLCHWAQLDISAGWHPDRGPDFVGDLAAIRWRVAELVETAAEDWAQYEPEIHVEFILSRELLNLEVDRWQWETETPVPEPVGCRFPVVVRSLDRMTAGKWHGHWRTRWKKLQEQLGGEGMIAKNSSHRPETDDLLKLTAIFEREPELVSLVLGDPPEVGRLGAGQVQVGLRAGVPVMVWHREDCESAEFIEIVETLLHQDGPGDVPQRARRVRASALAEGADHVGNHVTILWDDPDRLVVPRNVAPPEPVL</sequence>
<evidence type="ECO:0000259" key="1">
    <source>
        <dbReference type="Pfam" id="PF19916"/>
    </source>
</evidence>
<evidence type="ECO:0000259" key="2">
    <source>
        <dbReference type="Pfam" id="PF19956"/>
    </source>
</evidence>
<name>A0ABW5FTV6_9PSEU</name>
<reference evidence="5" key="1">
    <citation type="journal article" date="2019" name="Int. J. Syst. Evol. Microbiol.">
        <title>The Global Catalogue of Microorganisms (GCM) 10K type strain sequencing project: providing services to taxonomists for standard genome sequencing and annotation.</title>
        <authorList>
            <consortium name="The Broad Institute Genomics Platform"/>
            <consortium name="The Broad Institute Genome Sequencing Center for Infectious Disease"/>
            <person name="Wu L."/>
            <person name="Ma J."/>
        </authorList>
    </citation>
    <scope>NUCLEOTIDE SEQUENCE [LARGE SCALE GENOMIC DNA]</scope>
    <source>
        <strain evidence="5">CGMCC 4.7645</strain>
    </source>
</reference>
<comment type="caution">
    <text evidence="4">The sequence shown here is derived from an EMBL/GenBank/DDBJ whole genome shotgun (WGS) entry which is preliminary data.</text>
</comment>
<evidence type="ECO:0000313" key="4">
    <source>
        <dbReference type="EMBL" id="MFD2418291.1"/>
    </source>
</evidence>
<keyword evidence="5" id="KW-1185">Reference proteome</keyword>
<organism evidence="4 5">
    <name type="scientific">Amycolatopsis pigmentata</name>
    <dbReference type="NCBI Taxonomy" id="450801"/>
    <lineage>
        <taxon>Bacteria</taxon>
        <taxon>Bacillati</taxon>
        <taxon>Actinomycetota</taxon>
        <taxon>Actinomycetes</taxon>
        <taxon>Pseudonocardiales</taxon>
        <taxon>Pseudonocardiaceae</taxon>
        <taxon>Amycolatopsis</taxon>
    </lineage>
</organism>
<dbReference type="Pfam" id="PF19956">
    <property type="entry name" value="EAD2"/>
    <property type="match status" value="1"/>
</dbReference>
<dbReference type="RefSeq" id="WP_378266238.1">
    <property type="nucleotide sequence ID" value="NZ_JBHUKR010000007.1"/>
</dbReference>
<dbReference type="Pfam" id="PF19916">
    <property type="entry name" value="VMAP-M0"/>
    <property type="match status" value="1"/>
</dbReference>
<dbReference type="EMBL" id="JBHUKR010000007">
    <property type="protein sequence ID" value="MFD2418291.1"/>
    <property type="molecule type" value="Genomic_DNA"/>
</dbReference>
<feature type="domain" description="Effector-associated" evidence="2">
    <location>
        <begin position="18"/>
        <end position="98"/>
    </location>
</feature>